<sequence>MSTTDLTELHHIFIHAMMLRRVAPYEKWIEIWKRSAGVVGVQVTESGFAQFYGEINDRIERFGFRIDILSDEGIGPIDIDQLEQESNGSSRRVRTKRHMALVNTRSDESAKLGTEFTSNEISLYKKIVDRIILSANYRYCIPNHDCLRLASTLQTNIKKSDAEKLLKVLVKKGWLLQSTTGHYSLSIRSKLELKLYIEENYNEEDRPPQCAACREIVMRVEYYSTASRYPPMLSSRLLLPFESLSSFFVSCPTKQRVKLIFLLLESILLKSEDKNKERLIELIPLSSAFNYNTKIGEDAPRGQDRATQEEDDDGGEGNTSQMTNHPNGRQRSKRSRLDPTQESDELDDDDA</sequence>
<accession>A0A2S4VXF6</accession>
<keyword evidence="16" id="KW-1185">Reference proteome</keyword>
<dbReference type="VEuPathDB" id="FungiDB:PSTT_03194"/>
<dbReference type="PANTHER" id="PTHR20973">
    <property type="entry name" value="NON-SMC ELEMENT 1-RELATED"/>
    <property type="match status" value="1"/>
</dbReference>
<dbReference type="InterPro" id="IPR011513">
    <property type="entry name" value="Nse1"/>
</dbReference>
<feature type="region of interest" description="Disordered" evidence="14">
    <location>
        <begin position="294"/>
        <end position="351"/>
    </location>
</feature>
<evidence type="ECO:0000256" key="1">
    <source>
        <dbReference type="ARBA" id="ARBA00000900"/>
    </source>
</evidence>
<feature type="compositionally biased region" description="Basic and acidic residues" evidence="14">
    <location>
        <begin position="295"/>
        <end position="308"/>
    </location>
</feature>
<keyword evidence="10 13" id="KW-0233">DNA recombination</keyword>
<evidence type="ECO:0000256" key="3">
    <source>
        <dbReference type="ARBA" id="ARBA00010258"/>
    </source>
</evidence>
<dbReference type="PANTHER" id="PTHR20973:SF0">
    <property type="entry name" value="NON-STRUCTURAL MAINTENANCE OF CHROMOSOMES ELEMENT 1 HOMOLOG"/>
    <property type="match status" value="1"/>
</dbReference>
<dbReference type="GO" id="GO:0030915">
    <property type="term" value="C:Smc5-Smc6 complex"/>
    <property type="evidence" value="ECO:0007669"/>
    <property type="project" value="UniProtKB-UniRule"/>
</dbReference>
<keyword evidence="8 13" id="KW-0833">Ubl conjugation pathway</keyword>
<dbReference type="GO" id="GO:0061630">
    <property type="term" value="F:ubiquitin protein ligase activity"/>
    <property type="evidence" value="ECO:0007669"/>
    <property type="project" value="UniProtKB-EC"/>
</dbReference>
<dbReference type="GO" id="GO:0000724">
    <property type="term" value="P:double-strand break repair via homologous recombination"/>
    <property type="evidence" value="ECO:0007669"/>
    <property type="project" value="TreeGrafter"/>
</dbReference>
<keyword evidence="11 13" id="KW-0234">DNA repair</keyword>
<gene>
    <name evidence="15" type="ORF">PSTT_03194</name>
</gene>
<evidence type="ECO:0000256" key="7">
    <source>
        <dbReference type="ARBA" id="ARBA00022771"/>
    </source>
</evidence>
<evidence type="ECO:0000256" key="11">
    <source>
        <dbReference type="ARBA" id="ARBA00023204"/>
    </source>
</evidence>
<evidence type="ECO:0000256" key="5">
    <source>
        <dbReference type="ARBA" id="ARBA00022723"/>
    </source>
</evidence>
<evidence type="ECO:0000256" key="14">
    <source>
        <dbReference type="SAM" id="MobiDB-lite"/>
    </source>
</evidence>
<evidence type="ECO:0000256" key="9">
    <source>
        <dbReference type="ARBA" id="ARBA00022833"/>
    </source>
</evidence>
<dbReference type="Pfam" id="PF07574">
    <property type="entry name" value="SMC_Nse1"/>
    <property type="match status" value="1"/>
</dbReference>
<evidence type="ECO:0000256" key="10">
    <source>
        <dbReference type="ARBA" id="ARBA00023172"/>
    </source>
</evidence>
<evidence type="ECO:0000256" key="8">
    <source>
        <dbReference type="ARBA" id="ARBA00022786"/>
    </source>
</evidence>
<name>A0A2S4VXF6_9BASI</name>
<dbReference type="FunFam" id="3.90.1150.220:FF:000011">
    <property type="entry name" value="AGAP005461-PA"/>
    <property type="match status" value="1"/>
</dbReference>
<comment type="catalytic activity">
    <reaction evidence="1 13">
        <text>S-ubiquitinyl-[E2 ubiquitin-conjugating enzyme]-L-cysteine + [acceptor protein]-L-lysine = [E2 ubiquitin-conjugating enzyme]-L-cysteine + N(6)-ubiquitinyl-[acceptor protein]-L-lysine.</text>
        <dbReference type="EC" id="2.3.2.27"/>
    </reaction>
</comment>
<dbReference type="VEuPathDB" id="FungiDB:PSHT_05094"/>
<comment type="subunit">
    <text evidence="13">Component of the Smc5-Smc6 complex.</text>
</comment>
<evidence type="ECO:0000256" key="13">
    <source>
        <dbReference type="RuleBase" id="RU368018"/>
    </source>
</evidence>
<comment type="subcellular location">
    <subcellularLocation>
        <location evidence="2 13">Nucleus</location>
    </subcellularLocation>
</comment>
<comment type="function">
    <text evidence="13">Acts in a DNA repair pathway for removal of UV-induced DNA damage that is distinct from classical nucleotide excision repair and in repair of ionizing radiation damage. Functions in homologous recombination repair of DNA double strand breaks and in recovery of stalled replication forks.</text>
</comment>
<evidence type="ECO:0000256" key="4">
    <source>
        <dbReference type="ARBA" id="ARBA00022679"/>
    </source>
</evidence>
<keyword evidence="9 13" id="KW-0862">Zinc</keyword>
<dbReference type="GO" id="GO:0008270">
    <property type="term" value="F:zinc ion binding"/>
    <property type="evidence" value="ECO:0007669"/>
    <property type="project" value="UniProtKB-KW"/>
</dbReference>
<feature type="compositionally biased region" description="Polar residues" evidence="14">
    <location>
        <begin position="318"/>
        <end position="327"/>
    </location>
</feature>
<evidence type="ECO:0000256" key="6">
    <source>
        <dbReference type="ARBA" id="ARBA00022763"/>
    </source>
</evidence>
<keyword evidence="5 13" id="KW-0479">Metal-binding</keyword>
<dbReference type="FunFam" id="1.10.10.10:FF:000270">
    <property type="entry name" value="Non-structural maintenance of chromosomes element 1 homolog"/>
    <property type="match status" value="1"/>
</dbReference>
<comment type="similarity">
    <text evidence="3 13">Belongs to the NSE1 family.</text>
</comment>
<dbReference type="InterPro" id="IPR036388">
    <property type="entry name" value="WH-like_DNA-bd_sf"/>
</dbReference>
<evidence type="ECO:0000256" key="2">
    <source>
        <dbReference type="ARBA" id="ARBA00004123"/>
    </source>
</evidence>
<protein>
    <recommendedName>
        <fullName evidence="13">Non-structural maintenance of chromosomes element 1 homolog</fullName>
        <ecNumber evidence="13">2.3.2.27</ecNumber>
    </recommendedName>
</protein>
<comment type="caution">
    <text evidence="15">The sequence shown here is derived from an EMBL/GenBank/DDBJ whole genome shotgun (WGS) entry which is preliminary data.</text>
</comment>
<keyword evidence="6 13" id="KW-0227">DNA damage</keyword>
<evidence type="ECO:0000313" key="15">
    <source>
        <dbReference type="EMBL" id="POW14181.1"/>
    </source>
</evidence>
<keyword evidence="7 13" id="KW-0863">Zinc-finger</keyword>
<dbReference type="AlphaFoldDB" id="A0A2S4VXF6"/>
<dbReference type="Gene3D" id="3.90.1150.220">
    <property type="match status" value="1"/>
</dbReference>
<organism evidence="15 16">
    <name type="scientific">Puccinia striiformis</name>
    <dbReference type="NCBI Taxonomy" id="27350"/>
    <lineage>
        <taxon>Eukaryota</taxon>
        <taxon>Fungi</taxon>
        <taxon>Dikarya</taxon>
        <taxon>Basidiomycota</taxon>
        <taxon>Pucciniomycotina</taxon>
        <taxon>Pucciniomycetes</taxon>
        <taxon>Pucciniales</taxon>
        <taxon>Pucciniaceae</taxon>
        <taxon>Puccinia</taxon>
    </lineage>
</organism>
<dbReference type="GO" id="GO:0005634">
    <property type="term" value="C:nucleus"/>
    <property type="evidence" value="ECO:0007669"/>
    <property type="project" value="UniProtKB-SubCell"/>
</dbReference>
<keyword evidence="4 13" id="KW-0808">Transferase</keyword>
<dbReference type="Gene3D" id="1.10.10.10">
    <property type="entry name" value="Winged helix-like DNA-binding domain superfamily/Winged helix DNA-binding domain"/>
    <property type="match status" value="1"/>
</dbReference>
<dbReference type="EC" id="2.3.2.27" evidence="13"/>
<reference evidence="15" key="1">
    <citation type="submission" date="2017-12" db="EMBL/GenBank/DDBJ databases">
        <title>Gene loss provides genomic basis for host adaptation in cereal stripe rust fungi.</title>
        <authorList>
            <person name="Xia C."/>
        </authorList>
    </citation>
    <scope>NUCLEOTIDE SEQUENCE [LARGE SCALE GENOMIC DNA]</scope>
    <source>
        <strain evidence="15">93-210</strain>
    </source>
</reference>
<feature type="compositionally biased region" description="Acidic residues" evidence="14">
    <location>
        <begin position="341"/>
        <end position="351"/>
    </location>
</feature>
<proteinExistence type="inferred from homology"/>
<evidence type="ECO:0000313" key="16">
    <source>
        <dbReference type="Proteomes" id="UP000239156"/>
    </source>
</evidence>
<keyword evidence="12 13" id="KW-0539">Nucleus</keyword>
<dbReference type="EMBL" id="PKSL01000020">
    <property type="protein sequence ID" value="POW14181.1"/>
    <property type="molecule type" value="Genomic_DNA"/>
</dbReference>
<dbReference type="Proteomes" id="UP000239156">
    <property type="component" value="Unassembled WGS sequence"/>
</dbReference>
<evidence type="ECO:0000256" key="12">
    <source>
        <dbReference type="ARBA" id="ARBA00023242"/>
    </source>
</evidence>